<feature type="non-terminal residue" evidence="3">
    <location>
        <position position="152"/>
    </location>
</feature>
<feature type="transmembrane region" description="Helical" evidence="2">
    <location>
        <begin position="109"/>
        <end position="132"/>
    </location>
</feature>
<feature type="non-terminal residue" evidence="3">
    <location>
        <position position="1"/>
    </location>
</feature>
<dbReference type="Proteomes" id="UP001153365">
    <property type="component" value="Unassembled WGS sequence"/>
</dbReference>
<evidence type="ECO:0000256" key="1">
    <source>
        <dbReference type="SAM" id="MobiDB-lite"/>
    </source>
</evidence>
<feature type="compositionally biased region" description="Basic and acidic residues" evidence="1">
    <location>
        <begin position="96"/>
        <end position="108"/>
    </location>
</feature>
<evidence type="ECO:0000313" key="4">
    <source>
        <dbReference type="Proteomes" id="UP001153365"/>
    </source>
</evidence>
<feature type="region of interest" description="Disordered" evidence="1">
    <location>
        <begin position="1"/>
        <end position="108"/>
    </location>
</feature>
<protein>
    <submittedName>
        <fullName evidence="3">Expressed protein</fullName>
    </submittedName>
</protein>
<organism evidence="3 4">
    <name type="scientific">Phakopsora pachyrhizi</name>
    <name type="common">Asian soybean rust disease fungus</name>
    <dbReference type="NCBI Taxonomy" id="170000"/>
    <lineage>
        <taxon>Eukaryota</taxon>
        <taxon>Fungi</taxon>
        <taxon>Dikarya</taxon>
        <taxon>Basidiomycota</taxon>
        <taxon>Pucciniomycotina</taxon>
        <taxon>Pucciniomycetes</taxon>
        <taxon>Pucciniales</taxon>
        <taxon>Phakopsoraceae</taxon>
        <taxon>Phakopsora</taxon>
    </lineage>
</organism>
<dbReference type="EMBL" id="CALTRL010005796">
    <property type="protein sequence ID" value="CAH7686501.1"/>
    <property type="molecule type" value="Genomic_DNA"/>
</dbReference>
<keyword evidence="2" id="KW-1133">Transmembrane helix</keyword>
<evidence type="ECO:0000256" key="2">
    <source>
        <dbReference type="SAM" id="Phobius"/>
    </source>
</evidence>
<evidence type="ECO:0000313" key="3">
    <source>
        <dbReference type="EMBL" id="CAH7686501.1"/>
    </source>
</evidence>
<feature type="compositionally biased region" description="Polar residues" evidence="1">
    <location>
        <begin position="42"/>
        <end position="54"/>
    </location>
</feature>
<proteinExistence type="predicted"/>
<accession>A0AAV0BIX9</accession>
<feature type="compositionally biased region" description="Basic and acidic residues" evidence="1">
    <location>
        <begin position="55"/>
        <end position="72"/>
    </location>
</feature>
<sequence length="152" mass="16284">MSYASVVAQSSVPLEGQPKPNPSLLESGDGSSTTVVGEKPSENATESTYNSTELGTKRSRENTLTADRRNNKGDPSAPSSAPSPKKQKPSPASSSKDLRNSKDGKDRSFWMPSNLMAAINLVAIGSLGIWSFKNWNKPHWDRRVVGVAVLGI</sequence>
<keyword evidence="2" id="KW-0812">Transmembrane</keyword>
<dbReference type="AlphaFoldDB" id="A0AAV0BIX9"/>
<gene>
    <name evidence="3" type="ORF">PPACK8108_LOCUS21154</name>
</gene>
<keyword evidence="2" id="KW-0472">Membrane</keyword>
<feature type="compositionally biased region" description="Low complexity" evidence="1">
    <location>
        <begin position="75"/>
        <end position="95"/>
    </location>
</feature>
<name>A0AAV0BIX9_PHAPC</name>
<comment type="caution">
    <text evidence="3">The sequence shown here is derived from an EMBL/GenBank/DDBJ whole genome shotgun (WGS) entry which is preliminary data.</text>
</comment>
<keyword evidence="4" id="KW-1185">Reference proteome</keyword>
<reference evidence="3" key="1">
    <citation type="submission" date="2022-06" db="EMBL/GenBank/DDBJ databases">
        <authorList>
            <consortium name="SYNGENTA / RWTH Aachen University"/>
        </authorList>
    </citation>
    <scope>NUCLEOTIDE SEQUENCE</scope>
</reference>